<dbReference type="GeneID" id="110771725"/>
<evidence type="ECO:0000256" key="12">
    <source>
        <dbReference type="ARBA" id="ARBA00047899"/>
    </source>
</evidence>
<feature type="compositionally biased region" description="Basic and acidic residues" evidence="14">
    <location>
        <begin position="1718"/>
        <end position="1730"/>
    </location>
</feature>
<keyword evidence="15" id="KW-0812">Transmembrane</keyword>
<evidence type="ECO:0000256" key="15">
    <source>
        <dbReference type="SAM" id="Phobius"/>
    </source>
</evidence>
<evidence type="ECO:0000256" key="16">
    <source>
        <dbReference type="SAM" id="SignalP"/>
    </source>
</evidence>
<dbReference type="Pfam" id="PF00954">
    <property type="entry name" value="S_locus_glycop"/>
    <property type="match status" value="2"/>
</dbReference>
<dbReference type="CDD" id="cd14066">
    <property type="entry name" value="STKc_IRAK"/>
    <property type="match status" value="2"/>
</dbReference>
<dbReference type="InterPro" id="IPR036426">
    <property type="entry name" value="Bulb-type_lectin_dom_sf"/>
</dbReference>
<evidence type="ECO:0000256" key="8">
    <source>
        <dbReference type="ARBA" id="ARBA00022840"/>
    </source>
</evidence>
<evidence type="ECO:0000256" key="2">
    <source>
        <dbReference type="ARBA" id="ARBA00022527"/>
    </source>
</evidence>
<evidence type="ECO:0000256" key="10">
    <source>
        <dbReference type="ARBA" id="ARBA00023170"/>
    </source>
</evidence>
<evidence type="ECO:0000256" key="1">
    <source>
        <dbReference type="ARBA" id="ARBA00012513"/>
    </source>
</evidence>
<dbReference type="Gene3D" id="3.30.200.20">
    <property type="entry name" value="Phosphorylase Kinase, domain 1"/>
    <property type="match status" value="2"/>
</dbReference>
<evidence type="ECO:0000256" key="4">
    <source>
        <dbReference type="ARBA" id="ARBA00022679"/>
    </source>
</evidence>
<evidence type="ECO:0000259" key="17">
    <source>
        <dbReference type="PROSITE" id="PS50011"/>
    </source>
</evidence>
<feature type="domain" description="Bulb-type lectin" evidence="18">
    <location>
        <begin position="25"/>
        <end position="145"/>
    </location>
</feature>
<keyword evidence="20" id="KW-1185">Reference proteome</keyword>
<dbReference type="GO" id="GO:0004674">
    <property type="term" value="F:protein serine/threonine kinase activity"/>
    <property type="evidence" value="ECO:0007669"/>
    <property type="project" value="UniProtKB-KW"/>
</dbReference>
<feature type="domain" description="Protein kinase" evidence="17">
    <location>
        <begin position="1428"/>
        <end position="1713"/>
    </location>
</feature>
<dbReference type="PROSITE" id="PS50948">
    <property type="entry name" value="PAN"/>
    <property type="match status" value="2"/>
</dbReference>
<protein>
    <recommendedName>
        <fullName evidence="1">non-specific serine/threonine protein kinase</fullName>
        <ecNumber evidence="1">2.7.11.1</ecNumber>
    </recommendedName>
</protein>
<feature type="transmembrane region" description="Helical" evidence="15">
    <location>
        <begin position="910"/>
        <end position="929"/>
    </location>
</feature>
<comment type="catalytic activity">
    <reaction evidence="13">
        <text>L-seryl-[protein] + ATP = O-phospho-L-seryl-[protein] + ADP + H(+)</text>
        <dbReference type="Rhea" id="RHEA:17989"/>
        <dbReference type="Rhea" id="RHEA-COMP:9863"/>
        <dbReference type="Rhea" id="RHEA-COMP:11604"/>
        <dbReference type="ChEBI" id="CHEBI:15378"/>
        <dbReference type="ChEBI" id="CHEBI:29999"/>
        <dbReference type="ChEBI" id="CHEBI:30616"/>
        <dbReference type="ChEBI" id="CHEBI:83421"/>
        <dbReference type="ChEBI" id="CHEBI:456216"/>
        <dbReference type="EC" id="2.7.11.1"/>
    </reaction>
</comment>
<gene>
    <name evidence="21" type="primary">LOC110771725</name>
</gene>
<keyword evidence="5 16" id="KW-0732">Signal</keyword>
<evidence type="ECO:0000256" key="7">
    <source>
        <dbReference type="ARBA" id="ARBA00022777"/>
    </source>
</evidence>
<dbReference type="SMART" id="SM00108">
    <property type="entry name" value="B_lectin"/>
    <property type="match status" value="2"/>
</dbReference>
<keyword evidence="9" id="KW-1015">Disulfide bond</keyword>
<dbReference type="PANTHER" id="PTHR32444">
    <property type="entry name" value="BULB-TYPE LECTIN DOMAIN-CONTAINING PROTEIN"/>
    <property type="match status" value="1"/>
</dbReference>
<evidence type="ECO:0000259" key="18">
    <source>
        <dbReference type="PROSITE" id="PS50927"/>
    </source>
</evidence>
<proteinExistence type="predicted"/>
<dbReference type="FunFam" id="2.90.10.30:FF:000003">
    <property type="entry name" value="Os04g0303100 protein"/>
    <property type="match status" value="2"/>
</dbReference>
<dbReference type="InterPro" id="IPR001245">
    <property type="entry name" value="Ser-Thr/Tyr_kinase_cat_dom"/>
</dbReference>
<feature type="domain" description="Apple" evidence="19">
    <location>
        <begin position="1266"/>
        <end position="1347"/>
    </location>
</feature>
<feature type="domain" description="Protein kinase" evidence="17">
    <location>
        <begin position="509"/>
        <end position="786"/>
    </location>
</feature>
<evidence type="ECO:0000256" key="6">
    <source>
        <dbReference type="ARBA" id="ARBA00022741"/>
    </source>
</evidence>
<evidence type="ECO:0000313" key="21">
    <source>
        <dbReference type="RefSeq" id="XP_021831766.1"/>
    </source>
</evidence>
<dbReference type="Pfam" id="PF08276">
    <property type="entry name" value="PAN_2"/>
    <property type="match status" value="2"/>
</dbReference>
<feature type="compositionally biased region" description="Polar residues" evidence="14">
    <location>
        <begin position="1731"/>
        <end position="1742"/>
    </location>
</feature>
<dbReference type="CDD" id="cd00028">
    <property type="entry name" value="B_lectin"/>
    <property type="match status" value="2"/>
</dbReference>
<keyword evidence="8" id="KW-0067">ATP-binding</keyword>
<dbReference type="Pfam" id="PF01453">
    <property type="entry name" value="B_lectin"/>
    <property type="match status" value="2"/>
</dbReference>
<organism evidence="20 21">
    <name type="scientific">Prunus avium</name>
    <name type="common">Cherry</name>
    <name type="synonym">Cerasus avium</name>
    <dbReference type="NCBI Taxonomy" id="42229"/>
    <lineage>
        <taxon>Eukaryota</taxon>
        <taxon>Viridiplantae</taxon>
        <taxon>Streptophyta</taxon>
        <taxon>Embryophyta</taxon>
        <taxon>Tracheophyta</taxon>
        <taxon>Spermatophyta</taxon>
        <taxon>Magnoliopsida</taxon>
        <taxon>eudicotyledons</taxon>
        <taxon>Gunneridae</taxon>
        <taxon>Pentapetalae</taxon>
        <taxon>rosids</taxon>
        <taxon>fabids</taxon>
        <taxon>Rosales</taxon>
        <taxon>Rosaceae</taxon>
        <taxon>Amygdaloideae</taxon>
        <taxon>Amygdaleae</taxon>
        <taxon>Prunus</taxon>
    </lineage>
</organism>
<evidence type="ECO:0000256" key="11">
    <source>
        <dbReference type="ARBA" id="ARBA00023180"/>
    </source>
</evidence>
<dbReference type="SMART" id="SM00473">
    <property type="entry name" value="PAN_AP"/>
    <property type="match status" value="2"/>
</dbReference>
<dbReference type="InterPro" id="IPR001480">
    <property type="entry name" value="Bulb-type_lectin_dom"/>
</dbReference>
<name>A0A6P5TXJ2_PRUAV</name>
<dbReference type="CDD" id="cd01098">
    <property type="entry name" value="PAN_AP_plant"/>
    <property type="match status" value="2"/>
</dbReference>
<dbReference type="Gene3D" id="2.90.10.10">
    <property type="entry name" value="Bulb-type lectin domain"/>
    <property type="match status" value="2"/>
</dbReference>
<dbReference type="SUPFAM" id="SSF51110">
    <property type="entry name" value="alpha-D-mannose-specific plant lectins"/>
    <property type="match status" value="2"/>
</dbReference>
<dbReference type="KEGG" id="pavi:110771725"/>
<evidence type="ECO:0000256" key="9">
    <source>
        <dbReference type="ARBA" id="ARBA00023157"/>
    </source>
</evidence>
<dbReference type="FunFam" id="3.50.4.10:FF:000002">
    <property type="entry name" value="G-type lectin S-receptor-like serine/threonine-protein kinase"/>
    <property type="match status" value="2"/>
</dbReference>
<dbReference type="FunFam" id="2.90.10.10:FF:000004">
    <property type="entry name" value="G-type lectin S-receptor-like serine/threonine-protein kinase"/>
    <property type="match status" value="2"/>
</dbReference>
<evidence type="ECO:0000256" key="5">
    <source>
        <dbReference type="ARBA" id="ARBA00022729"/>
    </source>
</evidence>
<feature type="transmembrane region" description="Helical" evidence="15">
    <location>
        <begin position="442"/>
        <end position="465"/>
    </location>
</feature>
<dbReference type="RefSeq" id="XP_021831766.1">
    <property type="nucleotide sequence ID" value="XM_021976074.1"/>
</dbReference>
<dbReference type="PROSITE" id="PS00108">
    <property type="entry name" value="PROTEIN_KINASE_ST"/>
    <property type="match status" value="2"/>
</dbReference>
<dbReference type="FunFam" id="3.30.200.20:FF:000195">
    <property type="entry name" value="G-type lectin S-receptor-like serine/threonine-protein kinase"/>
    <property type="match status" value="2"/>
</dbReference>
<keyword evidence="3" id="KW-0597">Phosphoprotein</keyword>
<dbReference type="InterPro" id="IPR008271">
    <property type="entry name" value="Ser/Thr_kinase_AS"/>
</dbReference>
<dbReference type="Pfam" id="PF07714">
    <property type="entry name" value="PK_Tyr_Ser-Thr"/>
    <property type="match status" value="2"/>
</dbReference>
<feature type="domain" description="Bulb-type lectin" evidence="18">
    <location>
        <begin position="953"/>
        <end position="1073"/>
    </location>
</feature>
<keyword evidence="4" id="KW-0808">Transferase</keyword>
<keyword evidence="10" id="KW-0675">Receptor</keyword>
<dbReference type="SMART" id="SM00220">
    <property type="entry name" value="S_TKc"/>
    <property type="match status" value="2"/>
</dbReference>
<dbReference type="Gene3D" id="1.10.510.10">
    <property type="entry name" value="Transferase(Phosphotransferase) domain 1"/>
    <property type="match status" value="2"/>
</dbReference>
<keyword evidence="7" id="KW-0418">Kinase</keyword>
<keyword evidence="15" id="KW-0472">Membrane</keyword>
<reference evidence="21" key="1">
    <citation type="submission" date="2025-08" db="UniProtKB">
        <authorList>
            <consortium name="RefSeq"/>
        </authorList>
    </citation>
    <scope>IDENTIFICATION</scope>
</reference>
<dbReference type="PANTHER" id="PTHR32444:SF183">
    <property type="entry name" value="APPLE DOMAIN-CONTAINING PROTEIN"/>
    <property type="match status" value="1"/>
</dbReference>
<comment type="catalytic activity">
    <reaction evidence="12">
        <text>L-threonyl-[protein] + ATP = O-phospho-L-threonyl-[protein] + ADP + H(+)</text>
        <dbReference type="Rhea" id="RHEA:46608"/>
        <dbReference type="Rhea" id="RHEA-COMP:11060"/>
        <dbReference type="Rhea" id="RHEA-COMP:11605"/>
        <dbReference type="ChEBI" id="CHEBI:15378"/>
        <dbReference type="ChEBI" id="CHEBI:30013"/>
        <dbReference type="ChEBI" id="CHEBI:30616"/>
        <dbReference type="ChEBI" id="CHEBI:61977"/>
        <dbReference type="ChEBI" id="CHEBI:456216"/>
        <dbReference type="EC" id="2.7.11.1"/>
    </reaction>
</comment>
<dbReference type="Gene3D" id="3.50.4.10">
    <property type="entry name" value="Hepatocyte Growth Factor"/>
    <property type="match status" value="2"/>
</dbReference>
<dbReference type="InterPro" id="IPR000858">
    <property type="entry name" value="S_locus_glycoprot_dom"/>
</dbReference>
<accession>A0A6P5TXJ2</accession>
<keyword evidence="11" id="KW-0325">Glycoprotein</keyword>
<keyword evidence="2" id="KW-0723">Serine/threonine-protein kinase</keyword>
<dbReference type="GO" id="GO:0005524">
    <property type="term" value="F:ATP binding"/>
    <property type="evidence" value="ECO:0007669"/>
    <property type="project" value="UniProtKB-KW"/>
</dbReference>
<evidence type="ECO:0000256" key="14">
    <source>
        <dbReference type="SAM" id="MobiDB-lite"/>
    </source>
</evidence>
<feature type="region of interest" description="Disordered" evidence="14">
    <location>
        <begin position="1708"/>
        <end position="1742"/>
    </location>
</feature>
<dbReference type="PROSITE" id="PS50927">
    <property type="entry name" value="BULB_LECTIN"/>
    <property type="match status" value="2"/>
</dbReference>
<feature type="domain" description="Apple" evidence="19">
    <location>
        <begin position="342"/>
        <end position="424"/>
    </location>
</feature>
<sequence>MQALRNLFVCFLLFSFLRISTTSTLDTITPSRYIRDGETLVSAGGSFELGFFSPGASEGRYLGIWYTFDTKAVVWVANRETPLGDSSGVLKVTEQGVLVLLNTSNRIVWSSNSSTTAGNPVSQLLDSGNLVVKDGNETNPDKFLWQSFDYPCDTFLPEMKLGWDSSTGLDRYVSSWRSTEDPAPGEFSLRMDRRGFPQVDTMKGAKIMATAGSWNGIYFTAYPYPPQTRENQILGYKFVLDKDEIYYEYRLLNRSMFSRYVLNPSGTAQRFTWVHQTHSWELSSTFQADQCQNYALCGAYTSCNMNVSPSCACLKGFVPKSPKDWNSGYWSGGCVRKIPLACSYGDDFLKYTGVKLPDTSSSWFDKSRSLKECKGLCLKNCSCTAYANLDIREGGTGCWLWFGNLTDIRQFNPGGGQDLYIRMAASELDGIEKKSKFNREKLPGILISSAVFLVGTLITGLILYIRKKKLRNQGVRSIDCRKDYLGEDREDMELPLFDLSTVAKATNDFSSSNKLGEGGFGPVYKGTLIGGKEIAVKRLSKDSGQGLREFKNEVILIARLQHRNLVKLLGCCIQEDEKILIYEFMPNGSLDFFIFDQEGQRLLDWPTCFHIIGGIARGLLYLHQDSRLRIIHRDLKASNILLDNSMNPKISDFGLAKAFGGDQSQGNTKRVVGTYGYMSPEYAVDGIFSMKSDVFSFGVILLETLSREKNRGFSHPDHHLNLLGHAWTLWIQEKPLELIDKTLSDSCTISEVLRCLHVGLLCVQRVPEDRPSMSSVVLMLSSDITLPPPKQPGFYTERSVPGSPSRMPRCSADNFITMVEARLPDVMVILDVEVGMINMITESRWIFRDTSEASWKLGERSFSYEFLARWTEKVWPLGLILNCIHREQNKLIANRKLEIFRFHFFQLLRIYIMYCFLSVKFCILIRISMQALRTLFVCSLLFSFLRTSTTNTLDTMSPNQYIRHDQTLISAGGTFQLGFFSPGKVKGQYLGIWYTISKEIVVWVANRETPLDDSSGVLKVTDQGVIVLLNSSNGIVWSSNSSRTVDNPVSQLLDSGNLVVKDADETNPDNFLWQSFDYPCDTFLPEMKLGWDFVTGFERYVSSWKSTEDPARGEFSLGMTPHGLPQLVVMKGAKIQTRSGSWNGLRLTGSISRPNPLSEFEFFLNKDEVYYEYRLLNKSMPSRYTLNPSGIALWFTWIENTHSWEPFFSTQQDQCEIYAFCGSYSSCNISNAPVCTCLKGFIPKSPEQWNSQNWSDGCIRNTPLACSYNDGFFKYTSFKLPDTSSSWFDKSKSLKECKGLCLENCSCMAYANLDIRDGGSGCLLWFGDLTDIRTFQSDSQDLYIRLAYSELDDIEKKRKFNKKTQAGIVISSLLFLVGMLIVGFILYIRKKKLRNQVARRKDYLGEDREDMELPLYDLNTIVHATNGFSSRNKLGEGGFGPVYQGTLIGGNEIAVKRLSKDSGQGMREFKNEVILIAKLQHRNLVKLLGCCTQDDENILIYEFMANRSLDFYIFDQERAKLLTWPKCFSIIDGIARGLLYLHQDSRLRIIHRDLKASNILLDNDMNPKISDFGLARIFGADQSRGNTKRVVGTYGYMPPEYAVDGVFSTKSDVFSFGVVLLEILSRQKNRGFWHPDHHLNLLGHAWTLWIQNIPQELIDKSLSDSCTISEVLRCLHVALLCVQQVPEDRPSMSSVVLMLSSEVALPPPKQPGFYTERTLPDDPSRVRDSSENNFSTTLLEAR</sequence>
<feature type="chain" id="PRO_5027724779" description="non-specific serine/threonine protein kinase" evidence="16">
    <location>
        <begin position="23"/>
        <end position="1742"/>
    </location>
</feature>
<dbReference type="PROSITE" id="PS50011">
    <property type="entry name" value="PROTEIN_KINASE_DOM"/>
    <property type="match status" value="2"/>
</dbReference>
<dbReference type="InterPro" id="IPR003609">
    <property type="entry name" value="Pan_app"/>
</dbReference>
<dbReference type="EC" id="2.7.11.1" evidence="1"/>
<feature type="signal peptide" evidence="16">
    <location>
        <begin position="1"/>
        <end position="22"/>
    </location>
</feature>
<keyword evidence="15" id="KW-1133">Transmembrane helix</keyword>
<dbReference type="FunFam" id="1.10.510.10:FF:000060">
    <property type="entry name" value="G-type lectin S-receptor-like serine/threonine-protein kinase"/>
    <property type="match status" value="2"/>
</dbReference>
<evidence type="ECO:0000256" key="13">
    <source>
        <dbReference type="ARBA" id="ARBA00048679"/>
    </source>
</evidence>
<evidence type="ECO:0000259" key="19">
    <source>
        <dbReference type="PROSITE" id="PS50948"/>
    </source>
</evidence>
<dbReference type="Proteomes" id="UP000515124">
    <property type="component" value="Unplaced"/>
</dbReference>
<feature type="transmembrane region" description="Helical" evidence="15">
    <location>
        <begin position="1366"/>
        <end position="1388"/>
    </location>
</feature>
<dbReference type="GO" id="GO:0048544">
    <property type="term" value="P:recognition of pollen"/>
    <property type="evidence" value="ECO:0007669"/>
    <property type="project" value="InterPro"/>
</dbReference>
<dbReference type="SUPFAM" id="SSF56112">
    <property type="entry name" value="Protein kinase-like (PK-like)"/>
    <property type="match status" value="2"/>
</dbReference>
<keyword evidence="6" id="KW-0547">Nucleotide-binding</keyword>
<evidence type="ECO:0000313" key="20">
    <source>
        <dbReference type="Proteomes" id="UP000515124"/>
    </source>
</evidence>
<evidence type="ECO:0000256" key="3">
    <source>
        <dbReference type="ARBA" id="ARBA00022553"/>
    </source>
</evidence>
<dbReference type="InterPro" id="IPR000719">
    <property type="entry name" value="Prot_kinase_dom"/>
</dbReference>
<dbReference type="InterPro" id="IPR011009">
    <property type="entry name" value="Kinase-like_dom_sf"/>
</dbReference>